<evidence type="ECO:0000313" key="3">
    <source>
        <dbReference type="EMBL" id="TQO38455.1"/>
    </source>
</evidence>
<accession>A0ABY3AHD9</accession>
<dbReference type="CDD" id="cd05233">
    <property type="entry name" value="SDR_c"/>
    <property type="match status" value="1"/>
</dbReference>
<dbReference type="RefSeq" id="WP_142190071.1">
    <property type="nucleotide sequence ID" value="NZ_VHIF01000001.1"/>
</dbReference>
<sequence length="257" mass="27872">MNRLKDKVAIVTGAADGIGLSIAEAFAREGATVVMSDINEEKCKQEANTLLKYNSNVLTLFCDIGDTKSISSMVDLCIKKFGRIDILVNNAAVAIPGTITNMPEKDWDKIMNINLKGAFRCIKACLPHMISAKQGSVINISSTQAHRSWDNWTAYAAAKGGLLSMTNQLAGQFGRENVRFNSISPGAILTPMNQKRVEKEGEQFLKGSINQAAMLRLGKSKEVAMTAVFLASDEAGFITGEDIIIDGGLCTLPRYFE</sequence>
<gene>
    <name evidence="3" type="ORF">GQ41_3102</name>
</gene>
<evidence type="ECO:0000313" key="4">
    <source>
        <dbReference type="Proteomes" id="UP000315363"/>
    </source>
</evidence>
<name>A0ABY3AHD9_9FLAO</name>
<reference evidence="3 4" key="1">
    <citation type="submission" date="2019-06" db="EMBL/GenBank/DDBJ databases">
        <title>A large-scale integrated study on North Sea by COGITO (Coastal Microbe Genomic &amp; Taxonomic Observatory).</title>
        <authorList>
            <person name="Teeling H."/>
        </authorList>
    </citation>
    <scope>NUCLEOTIDE SEQUENCE [LARGE SCALE GENOMIC DNA]</scope>
    <source>
        <strain evidence="3 4">MAR_2009_79</strain>
    </source>
</reference>
<dbReference type="InterPro" id="IPR002347">
    <property type="entry name" value="SDR_fam"/>
</dbReference>
<dbReference type="PRINTS" id="PR00080">
    <property type="entry name" value="SDRFAMILY"/>
</dbReference>
<evidence type="ECO:0000256" key="2">
    <source>
        <dbReference type="ARBA" id="ARBA00023002"/>
    </source>
</evidence>
<dbReference type="EMBL" id="VHIF01000001">
    <property type="protein sequence ID" value="TQO38455.1"/>
    <property type="molecule type" value="Genomic_DNA"/>
</dbReference>
<dbReference type="Proteomes" id="UP000315363">
    <property type="component" value="Unassembled WGS sequence"/>
</dbReference>
<dbReference type="PRINTS" id="PR00081">
    <property type="entry name" value="GDHRDH"/>
</dbReference>
<dbReference type="PANTHER" id="PTHR24321:SF8">
    <property type="entry name" value="ESTRADIOL 17-BETA-DEHYDROGENASE 8-RELATED"/>
    <property type="match status" value="1"/>
</dbReference>
<comment type="similarity">
    <text evidence="1">Belongs to the short-chain dehydrogenases/reductases (SDR) family.</text>
</comment>
<dbReference type="Gene3D" id="3.40.50.720">
    <property type="entry name" value="NAD(P)-binding Rossmann-like Domain"/>
    <property type="match status" value="1"/>
</dbReference>
<comment type="caution">
    <text evidence="3">The sequence shown here is derived from an EMBL/GenBank/DDBJ whole genome shotgun (WGS) entry which is preliminary data.</text>
</comment>
<protein>
    <submittedName>
        <fullName evidence="3">NAD(P)-dependent dehydrogenase (Short-subunit alcohol dehydrogenase family)</fullName>
    </submittedName>
</protein>
<keyword evidence="2" id="KW-0560">Oxidoreductase</keyword>
<keyword evidence="4" id="KW-1185">Reference proteome</keyword>
<proteinExistence type="inferred from homology"/>
<dbReference type="PROSITE" id="PS00061">
    <property type="entry name" value="ADH_SHORT"/>
    <property type="match status" value="1"/>
</dbReference>
<dbReference type="Pfam" id="PF13561">
    <property type="entry name" value="adh_short_C2"/>
    <property type="match status" value="1"/>
</dbReference>
<dbReference type="SUPFAM" id="SSF51735">
    <property type="entry name" value="NAD(P)-binding Rossmann-fold domains"/>
    <property type="match status" value="1"/>
</dbReference>
<evidence type="ECO:0000256" key="1">
    <source>
        <dbReference type="ARBA" id="ARBA00006484"/>
    </source>
</evidence>
<dbReference type="InterPro" id="IPR020904">
    <property type="entry name" value="Sc_DH/Rdtase_CS"/>
</dbReference>
<dbReference type="NCBIfam" id="NF005559">
    <property type="entry name" value="PRK07231.1"/>
    <property type="match status" value="1"/>
</dbReference>
<organism evidence="3 4">
    <name type="scientific">Arenibacter algicola</name>
    <dbReference type="NCBI Taxonomy" id="616991"/>
    <lineage>
        <taxon>Bacteria</taxon>
        <taxon>Pseudomonadati</taxon>
        <taxon>Bacteroidota</taxon>
        <taxon>Flavobacteriia</taxon>
        <taxon>Flavobacteriales</taxon>
        <taxon>Flavobacteriaceae</taxon>
        <taxon>Arenibacter</taxon>
    </lineage>
</organism>
<dbReference type="PANTHER" id="PTHR24321">
    <property type="entry name" value="DEHYDROGENASES, SHORT CHAIN"/>
    <property type="match status" value="1"/>
</dbReference>
<dbReference type="InterPro" id="IPR036291">
    <property type="entry name" value="NAD(P)-bd_dom_sf"/>
</dbReference>